<dbReference type="GO" id="GO:0009279">
    <property type="term" value="C:cell outer membrane"/>
    <property type="evidence" value="ECO:0007669"/>
    <property type="project" value="UniProtKB-SubCell"/>
</dbReference>
<dbReference type="SUPFAM" id="SSF56935">
    <property type="entry name" value="Porins"/>
    <property type="match status" value="1"/>
</dbReference>
<evidence type="ECO:0000313" key="10">
    <source>
        <dbReference type="EMBL" id="MBB4026896.1"/>
    </source>
</evidence>
<evidence type="ECO:0000259" key="9">
    <source>
        <dbReference type="Pfam" id="PF07715"/>
    </source>
</evidence>
<dbReference type="PROSITE" id="PS52016">
    <property type="entry name" value="TONB_DEPENDENT_REC_3"/>
    <property type="match status" value="1"/>
</dbReference>
<dbReference type="Gene3D" id="2.170.130.10">
    <property type="entry name" value="TonB-dependent receptor, plug domain"/>
    <property type="match status" value="1"/>
</dbReference>
<feature type="chain" id="PRO_5030862773" evidence="8">
    <location>
        <begin position="22"/>
        <end position="1107"/>
    </location>
</feature>
<protein>
    <submittedName>
        <fullName evidence="10">TonB-linked SusC/RagA family outer membrane protein</fullName>
    </submittedName>
</protein>
<dbReference type="InterPro" id="IPR012910">
    <property type="entry name" value="Plug_dom"/>
</dbReference>
<dbReference type="AlphaFoldDB" id="A0A7W6HXM3"/>
<dbReference type="InterPro" id="IPR023996">
    <property type="entry name" value="TonB-dep_OMP_SusC/RagA"/>
</dbReference>
<feature type="signal peptide" evidence="8">
    <location>
        <begin position="1"/>
        <end position="21"/>
    </location>
</feature>
<dbReference type="NCBIfam" id="TIGR04056">
    <property type="entry name" value="OMP_RagA_SusC"/>
    <property type="match status" value="1"/>
</dbReference>
<keyword evidence="3 7" id="KW-1134">Transmembrane beta strand</keyword>
<evidence type="ECO:0000256" key="3">
    <source>
        <dbReference type="ARBA" id="ARBA00022452"/>
    </source>
</evidence>
<feature type="domain" description="TonB-dependent receptor plug" evidence="9">
    <location>
        <begin position="204"/>
        <end position="319"/>
    </location>
</feature>
<dbReference type="InterPro" id="IPR023997">
    <property type="entry name" value="TonB-dep_OMP_SusC/RagA_CS"/>
</dbReference>
<proteinExistence type="inferred from homology"/>
<dbReference type="InterPro" id="IPR039426">
    <property type="entry name" value="TonB-dep_rcpt-like"/>
</dbReference>
<dbReference type="Proteomes" id="UP000546007">
    <property type="component" value="Unassembled WGS sequence"/>
</dbReference>
<dbReference type="InterPro" id="IPR036942">
    <property type="entry name" value="Beta-barrel_TonB_sf"/>
</dbReference>
<gene>
    <name evidence="10" type="ORF">GGR14_002699</name>
</gene>
<keyword evidence="6 7" id="KW-0998">Cell outer membrane</keyword>
<dbReference type="Pfam" id="PF13715">
    <property type="entry name" value="CarbopepD_reg_2"/>
    <property type="match status" value="1"/>
</dbReference>
<dbReference type="SUPFAM" id="SSF49464">
    <property type="entry name" value="Carboxypeptidase regulatory domain-like"/>
    <property type="match status" value="1"/>
</dbReference>
<reference evidence="10 11" key="1">
    <citation type="submission" date="2020-08" db="EMBL/GenBank/DDBJ databases">
        <title>Genomic Encyclopedia of Type Strains, Phase IV (KMG-IV): sequencing the most valuable type-strain genomes for metagenomic binning, comparative biology and taxonomic classification.</title>
        <authorList>
            <person name="Goeker M."/>
        </authorList>
    </citation>
    <scope>NUCLEOTIDE SEQUENCE [LARGE SCALE GENOMIC DNA]</scope>
    <source>
        <strain evidence="10 11">DSM 105721</strain>
    </source>
</reference>
<evidence type="ECO:0000256" key="1">
    <source>
        <dbReference type="ARBA" id="ARBA00004571"/>
    </source>
</evidence>
<comment type="subcellular location">
    <subcellularLocation>
        <location evidence="1 7">Cell outer membrane</location>
        <topology evidence="1 7">Multi-pass membrane protein</topology>
    </subcellularLocation>
</comment>
<evidence type="ECO:0000256" key="8">
    <source>
        <dbReference type="SAM" id="SignalP"/>
    </source>
</evidence>
<sequence>MKLCISLLLCFTLGLSASTLAQQKRVNLDLKQVPIKVLFDEIQKQTNLSFVFNTEQTAKLGEVSVRAIDETVENVLRKVLMNTGMLFEFDGTLIIVRPDEPQKKEVTKINVTGTVKDENGEFLPGVTILLKGSQLGTVTDVDGKFNFELPKQDSLVLVFSFIGYKQQEIKVNSENLQPLSIVLKEEVTEVGEVVVTGYFERRKDSYTGAATTFSGEELKQISTGNVLTTLSTLDPSFKLVENLDMGSNPNYVPEFTIHGGGNLQSDYENSPNMPTFIMDGFEVSSEKVFDMDPNRIASITILKDAAATAIYGSRAANGVVVIETKAPQMGKLRVSYNFSGDFEIADLSDYNLMNAEEKLEYERLAGLYSHSNVQLGDELMDRYNEILALIQSGIDTDWIAKPVKNVGFSHKHSLLVEGGDDKLRYGLTLTYQNKDGVMKGSGRDNLGIDVQLQYRYKTLKFMNDLSFNRVTTSNSPYGDFSEYTYMNPYYYPYADNGNPQKVLYTYENGEEVWNPLYNASLGTKDEQAYDDFLNNFSLEWNVLSGLKLKGNISLNRKTVTSDKFLPGEHTSFQNSSLNGSYTKTIEEYFTYDANVTLSYTRSFGKHQLNGVGVWNVKETRSDMFETVAYNFPNSNMDHIGMGIEYGKGDQPDGNYEVSRLMGFVANFNYGYDNRYLVDASIRSDGSSLFGSDKRWGTFGSIGLAWNLHNESWMKNLGWFDQLKLRGSWGTTGGQNFYPYQAMMMFSYKDELLSSREDSEDENNSQTYDGYIGALLKAFGNTNLKWQKTEKRSIGLDFTLRNSRISGYLNFYKDISKSVLTDVLVAPSLGFTSYKDNLGEVENKGIELNVRATLIQRPANGLRWDVFLNVVKNKNRLMKLNDALAAWNKTQDDEITDEDNKEASRPVVRYQEGESINTIWANESLGIDPVTGDEVFLDLNGRRVDSWSASNYKPMGCEDPKFEGNFGTMLNYKGFQLSAYFKYSYGGDIYNQTLVDKVENVDPLKNADRRVLYDRWQKVGDVAKFKAIDNTTTTYPTSRFIEEQNYITLSSLNLSYEFNPEVLKFLHVERLKLSLIGNDIFRVSTVKMERGITYPYARTFSLSAQLTF</sequence>
<keyword evidence="11" id="KW-1185">Reference proteome</keyword>
<comment type="similarity">
    <text evidence="7">Belongs to the TonB-dependent receptor family.</text>
</comment>
<name>A0A7W6HXM3_9BACT</name>
<dbReference type="EMBL" id="JACIES010000007">
    <property type="protein sequence ID" value="MBB4026896.1"/>
    <property type="molecule type" value="Genomic_DNA"/>
</dbReference>
<keyword evidence="2 7" id="KW-0813">Transport</keyword>
<keyword evidence="4 7" id="KW-0812">Transmembrane</keyword>
<keyword evidence="8" id="KW-0732">Signal</keyword>
<evidence type="ECO:0000256" key="5">
    <source>
        <dbReference type="ARBA" id="ARBA00023136"/>
    </source>
</evidence>
<dbReference type="InterPro" id="IPR008969">
    <property type="entry name" value="CarboxyPept-like_regulatory"/>
</dbReference>
<dbReference type="Gene3D" id="2.40.170.20">
    <property type="entry name" value="TonB-dependent receptor, beta-barrel domain"/>
    <property type="match status" value="1"/>
</dbReference>
<dbReference type="RefSeq" id="WP_229782973.1">
    <property type="nucleotide sequence ID" value="NZ_AP028155.1"/>
</dbReference>
<accession>A0A7W6HXM3</accession>
<evidence type="ECO:0000256" key="7">
    <source>
        <dbReference type="PROSITE-ProRule" id="PRU01360"/>
    </source>
</evidence>
<organism evidence="10 11">
    <name type="scientific">Butyricimonas faecihominis</name>
    <dbReference type="NCBI Taxonomy" id="1472416"/>
    <lineage>
        <taxon>Bacteria</taxon>
        <taxon>Pseudomonadati</taxon>
        <taxon>Bacteroidota</taxon>
        <taxon>Bacteroidia</taxon>
        <taxon>Bacteroidales</taxon>
        <taxon>Odoribacteraceae</taxon>
        <taxon>Butyricimonas</taxon>
    </lineage>
</organism>
<dbReference type="InterPro" id="IPR037066">
    <property type="entry name" value="Plug_dom_sf"/>
</dbReference>
<dbReference type="Pfam" id="PF07715">
    <property type="entry name" value="Plug"/>
    <property type="match status" value="1"/>
</dbReference>
<evidence type="ECO:0000256" key="2">
    <source>
        <dbReference type="ARBA" id="ARBA00022448"/>
    </source>
</evidence>
<evidence type="ECO:0000313" key="11">
    <source>
        <dbReference type="Proteomes" id="UP000546007"/>
    </source>
</evidence>
<dbReference type="Gene3D" id="2.60.40.1120">
    <property type="entry name" value="Carboxypeptidase-like, regulatory domain"/>
    <property type="match status" value="1"/>
</dbReference>
<evidence type="ECO:0000256" key="6">
    <source>
        <dbReference type="ARBA" id="ARBA00023237"/>
    </source>
</evidence>
<keyword evidence="5 7" id="KW-0472">Membrane</keyword>
<dbReference type="GeneID" id="93102296"/>
<comment type="caution">
    <text evidence="10">The sequence shown here is derived from an EMBL/GenBank/DDBJ whole genome shotgun (WGS) entry which is preliminary data.</text>
</comment>
<dbReference type="NCBIfam" id="TIGR04057">
    <property type="entry name" value="SusC_RagA_signa"/>
    <property type="match status" value="1"/>
</dbReference>
<evidence type="ECO:0000256" key="4">
    <source>
        <dbReference type="ARBA" id="ARBA00022692"/>
    </source>
</evidence>